<gene>
    <name evidence="7" type="ORF">FJZ47_13735</name>
</gene>
<dbReference type="SUPFAM" id="SSF53383">
    <property type="entry name" value="PLP-dependent transferases"/>
    <property type="match status" value="1"/>
</dbReference>
<dbReference type="FunFam" id="3.40.640.10:FF:000014">
    <property type="entry name" value="Adenosylmethionine-8-amino-7-oxononanoate aminotransferase, probable"/>
    <property type="match status" value="1"/>
</dbReference>
<dbReference type="PIRSF" id="PIRSF000521">
    <property type="entry name" value="Transaminase_4ab_Lys_Orn"/>
    <property type="match status" value="1"/>
</dbReference>
<dbReference type="Gene3D" id="3.90.1150.10">
    <property type="entry name" value="Aspartate Aminotransferase, domain 1"/>
    <property type="match status" value="1"/>
</dbReference>
<dbReference type="InterPro" id="IPR015424">
    <property type="entry name" value="PyrdxlP-dep_Trfase"/>
</dbReference>
<dbReference type="EMBL" id="VGLS01000420">
    <property type="protein sequence ID" value="MBM3224850.1"/>
    <property type="molecule type" value="Genomic_DNA"/>
</dbReference>
<dbReference type="GO" id="GO:0008483">
    <property type="term" value="F:transaminase activity"/>
    <property type="evidence" value="ECO:0007669"/>
    <property type="project" value="UniProtKB-KW"/>
</dbReference>
<dbReference type="AlphaFoldDB" id="A0A938B4P1"/>
<dbReference type="InterPro" id="IPR005814">
    <property type="entry name" value="Aminotrans_3"/>
</dbReference>
<dbReference type="InterPro" id="IPR015421">
    <property type="entry name" value="PyrdxlP-dep_Trfase_major"/>
</dbReference>
<proteinExistence type="inferred from homology"/>
<accession>A0A938B4P1</accession>
<reference evidence="7" key="1">
    <citation type="submission" date="2019-03" db="EMBL/GenBank/DDBJ databases">
        <title>Lake Tanganyika Metagenome-Assembled Genomes (MAGs).</title>
        <authorList>
            <person name="Tran P."/>
        </authorList>
    </citation>
    <scope>NUCLEOTIDE SEQUENCE</scope>
    <source>
        <strain evidence="7">K_DeepCast_65m_m2_066</strain>
    </source>
</reference>
<organism evidence="7 8">
    <name type="scientific">Tectimicrobiota bacterium</name>
    <dbReference type="NCBI Taxonomy" id="2528274"/>
    <lineage>
        <taxon>Bacteria</taxon>
        <taxon>Pseudomonadati</taxon>
        <taxon>Nitrospinota/Tectimicrobiota group</taxon>
        <taxon>Candidatus Tectimicrobiota</taxon>
    </lineage>
</organism>
<evidence type="ECO:0000313" key="7">
    <source>
        <dbReference type="EMBL" id="MBM3224850.1"/>
    </source>
</evidence>
<keyword evidence="3 7" id="KW-0032">Aminotransferase</keyword>
<evidence type="ECO:0000256" key="1">
    <source>
        <dbReference type="ARBA" id="ARBA00001933"/>
    </source>
</evidence>
<evidence type="ECO:0000256" key="3">
    <source>
        <dbReference type="ARBA" id="ARBA00022576"/>
    </source>
</evidence>
<evidence type="ECO:0000313" key="8">
    <source>
        <dbReference type="Proteomes" id="UP000712673"/>
    </source>
</evidence>
<evidence type="ECO:0000256" key="6">
    <source>
        <dbReference type="RuleBase" id="RU003560"/>
    </source>
</evidence>
<evidence type="ECO:0000256" key="4">
    <source>
        <dbReference type="ARBA" id="ARBA00022679"/>
    </source>
</evidence>
<evidence type="ECO:0000256" key="2">
    <source>
        <dbReference type="ARBA" id="ARBA00008954"/>
    </source>
</evidence>
<dbReference type="PANTHER" id="PTHR43094:SF1">
    <property type="entry name" value="AMINOTRANSFERASE CLASS-III"/>
    <property type="match status" value="1"/>
</dbReference>
<dbReference type="GO" id="GO:0030170">
    <property type="term" value="F:pyridoxal phosphate binding"/>
    <property type="evidence" value="ECO:0007669"/>
    <property type="project" value="InterPro"/>
</dbReference>
<keyword evidence="4" id="KW-0808">Transferase</keyword>
<dbReference type="PROSITE" id="PS00600">
    <property type="entry name" value="AA_TRANSFER_CLASS_3"/>
    <property type="match status" value="1"/>
</dbReference>
<comment type="caution">
    <text evidence="7">The sequence shown here is derived from an EMBL/GenBank/DDBJ whole genome shotgun (WGS) entry which is preliminary data.</text>
</comment>
<dbReference type="Gene3D" id="3.40.640.10">
    <property type="entry name" value="Type I PLP-dependent aspartate aminotransferase-like (Major domain)"/>
    <property type="match status" value="1"/>
</dbReference>
<dbReference type="InterPro" id="IPR015422">
    <property type="entry name" value="PyrdxlP-dep_Trfase_small"/>
</dbReference>
<name>A0A938B4P1_UNCTE</name>
<comment type="cofactor">
    <cofactor evidence="1">
        <name>pyridoxal 5'-phosphate</name>
        <dbReference type="ChEBI" id="CHEBI:597326"/>
    </cofactor>
</comment>
<comment type="similarity">
    <text evidence="2 6">Belongs to the class-III pyridoxal-phosphate-dependent aminotransferase family.</text>
</comment>
<sequence>MALPNAAERTQSDLAHLIHPLYHPSDHQEPRIWVEGHGAMMKDLNGVEVIDGLGGLWNVNIGHGRRELGEAAMQQMHTLAYCSSYTGASNLPAIELAERLSRLVYPSINTFFFTSGGAESTESSFKTARFYWKTQGKPEKIKIISRMLAYHGVTMAAMSATGIPDYWKMFEPRVPHFVHIASPYPYRFTGGDATTSPGVAAANLLEEAILREGPETVAAFIAEPVQGAGGVIIPQDDYFPRIREICDKYEVLLISDEVITGFGRTGTWFGLEHWGIEPDIMQFAKGITSGYIPMGGIGVSDTIKTAMDSTPPDRRWMHAYTYSGHPTCCAVALANLNILEGEGLVQRAAEMGNRLLEGLHTLDHLPGVGEVRGLGMMAAVELVADKATKQEFPSEVKLGARVHREMNQRGLYTRARGDVICLAPPLVTTAEQIDRIVEIMQEAIPAAMQSV</sequence>
<dbReference type="Proteomes" id="UP000712673">
    <property type="component" value="Unassembled WGS sequence"/>
</dbReference>
<dbReference type="Pfam" id="PF00202">
    <property type="entry name" value="Aminotran_3"/>
    <property type="match status" value="1"/>
</dbReference>
<evidence type="ECO:0000256" key="5">
    <source>
        <dbReference type="ARBA" id="ARBA00022898"/>
    </source>
</evidence>
<dbReference type="PANTHER" id="PTHR43094">
    <property type="entry name" value="AMINOTRANSFERASE"/>
    <property type="match status" value="1"/>
</dbReference>
<dbReference type="CDD" id="cd00610">
    <property type="entry name" value="OAT_like"/>
    <property type="match status" value="1"/>
</dbReference>
<dbReference type="InterPro" id="IPR049704">
    <property type="entry name" value="Aminotrans_3_PPA_site"/>
</dbReference>
<protein>
    <submittedName>
        <fullName evidence="7">Aspartate aminotransferase family protein</fullName>
    </submittedName>
</protein>
<keyword evidence="5 6" id="KW-0663">Pyridoxal phosphate</keyword>